<dbReference type="SUPFAM" id="SSF51569">
    <property type="entry name" value="Aldolase"/>
    <property type="match status" value="1"/>
</dbReference>
<dbReference type="GO" id="GO:0005975">
    <property type="term" value="P:carbohydrate metabolic process"/>
    <property type="evidence" value="ECO:0007669"/>
    <property type="project" value="InterPro"/>
</dbReference>
<dbReference type="GO" id="GO:0008270">
    <property type="term" value="F:zinc ion binding"/>
    <property type="evidence" value="ECO:0007669"/>
    <property type="project" value="InterPro"/>
</dbReference>
<dbReference type="InterPro" id="IPR000771">
    <property type="entry name" value="FBA_II"/>
</dbReference>
<evidence type="ECO:0000256" key="2">
    <source>
        <dbReference type="PIRSR" id="PIRSR001359-3"/>
    </source>
</evidence>
<gene>
    <name evidence="3" type="ORF">UY19_C0031G0006</name>
</gene>
<feature type="active site" description="Proton donor" evidence="1">
    <location>
        <position position="79"/>
    </location>
</feature>
<dbReference type="GO" id="GO:0016832">
    <property type="term" value="F:aldehyde-lyase activity"/>
    <property type="evidence" value="ECO:0007669"/>
    <property type="project" value="InterPro"/>
</dbReference>
<dbReference type="Gene3D" id="3.20.20.70">
    <property type="entry name" value="Aldolase class I"/>
    <property type="match status" value="1"/>
</dbReference>
<keyword evidence="2" id="KW-0862">Zinc</keyword>
<evidence type="ECO:0000313" key="3">
    <source>
        <dbReference type="EMBL" id="KKU88340.1"/>
    </source>
</evidence>
<sequence>MNLKEVIKKARAEKKAVGHFNISDIAALRAIVRASGKLKMPVIIGTSEGEADFIDIEVAVAMVKDMREETGQDIFLNADHFHSLEKIEEAVRAGYDSVIFDAAKLSLQENIQKTREVVDKIKGIRPDVLIEGEVGYIGESSKMLDKLPEGIAMCSVEDIQKYVSATGVDLVAPAVGNVHGMLKESDNPRLNIGLIGDIARGVDVPLVLHGGSGISDDDFRAAIAAGIAVVHINTEIRVAWREGMARGLGNHGEVAPYKIFPSAEEAVYEVVSRRLKLFGGLL</sequence>
<name>A0A0G1X1M8_9BACT</name>
<dbReference type="PANTHER" id="PTHR30304:SF0">
    <property type="entry name" value="D-TAGATOSE-1,6-BISPHOSPHATE ALDOLASE SUBUNIT GATY-RELATED"/>
    <property type="match status" value="1"/>
</dbReference>
<comment type="cofactor">
    <cofactor evidence="2">
        <name>Zn(2+)</name>
        <dbReference type="ChEBI" id="CHEBI:29105"/>
    </cofactor>
    <text evidence="2">Binds 2 Zn(2+) ions per subunit. One is catalytic and the other provides a structural contribution.</text>
</comment>
<keyword evidence="2" id="KW-0479">Metal-binding</keyword>
<feature type="binding site" evidence="2">
    <location>
        <position position="80"/>
    </location>
    <ligand>
        <name>Zn(2+)</name>
        <dbReference type="ChEBI" id="CHEBI:29105"/>
        <label>1</label>
        <note>catalytic</note>
    </ligand>
</feature>
<dbReference type="AlphaFoldDB" id="A0A0G1X1M8"/>
<dbReference type="InterPro" id="IPR050246">
    <property type="entry name" value="Class_II_FBP_aldolase"/>
</dbReference>
<evidence type="ECO:0000313" key="4">
    <source>
        <dbReference type="Proteomes" id="UP000033882"/>
    </source>
</evidence>
<dbReference type="PIRSF" id="PIRSF001359">
    <property type="entry name" value="F_bP_aldolase_II"/>
    <property type="match status" value="1"/>
</dbReference>
<proteinExistence type="predicted"/>
<feature type="binding site" evidence="2">
    <location>
        <position position="179"/>
    </location>
    <ligand>
        <name>Zn(2+)</name>
        <dbReference type="ChEBI" id="CHEBI:29105"/>
        <label>1</label>
        <note>catalytic</note>
    </ligand>
</feature>
<protein>
    <submittedName>
        <fullName evidence="3">Ketose-bisphosphate aldolase, class-II</fullName>
    </submittedName>
</protein>
<evidence type="ECO:0000256" key="1">
    <source>
        <dbReference type="PIRSR" id="PIRSR001359-1"/>
    </source>
</evidence>
<comment type="caution">
    <text evidence="3">The sequence shown here is derived from an EMBL/GenBank/DDBJ whole genome shotgun (WGS) entry which is preliminary data.</text>
</comment>
<feature type="binding site" evidence="2">
    <location>
        <position position="101"/>
    </location>
    <ligand>
        <name>Zn(2+)</name>
        <dbReference type="ChEBI" id="CHEBI:29105"/>
        <label>2</label>
    </ligand>
</feature>
<accession>A0A0G1X1M8</accession>
<dbReference type="PANTHER" id="PTHR30304">
    <property type="entry name" value="D-TAGATOSE-1,6-BISPHOSPHATE ALDOLASE"/>
    <property type="match status" value="1"/>
</dbReference>
<feature type="binding site" evidence="2">
    <location>
        <position position="133"/>
    </location>
    <ligand>
        <name>Zn(2+)</name>
        <dbReference type="ChEBI" id="CHEBI:29105"/>
        <label>2</label>
    </ligand>
</feature>
<feature type="binding site" evidence="2">
    <location>
        <position position="209"/>
    </location>
    <ligand>
        <name>Zn(2+)</name>
        <dbReference type="ChEBI" id="CHEBI:29105"/>
        <label>1</label>
        <note>catalytic</note>
    </ligand>
</feature>
<dbReference type="Proteomes" id="UP000033882">
    <property type="component" value="Unassembled WGS sequence"/>
</dbReference>
<dbReference type="Pfam" id="PF01116">
    <property type="entry name" value="F_bP_aldolase"/>
    <property type="match status" value="1"/>
</dbReference>
<dbReference type="InterPro" id="IPR013785">
    <property type="entry name" value="Aldolase_TIM"/>
</dbReference>
<organism evidence="3 4">
    <name type="scientific">Candidatus Wolfebacteria bacterium GW2011_GWA2_47_9b</name>
    <dbReference type="NCBI Taxonomy" id="1619005"/>
    <lineage>
        <taxon>Bacteria</taxon>
        <taxon>Candidatus Wolfeibacteriota</taxon>
    </lineage>
</organism>
<dbReference type="EMBL" id="LCPB01000031">
    <property type="protein sequence ID" value="KKU88340.1"/>
    <property type="molecule type" value="Genomic_DNA"/>
</dbReference>
<reference evidence="3 4" key="1">
    <citation type="journal article" date="2015" name="Nature">
        <title>rRNA introns, odd ribosomes, and small enigmatic genomes across a large radiation of phyla.</title>
        <authorList>
            <person name="Brown C.T."/>
            <person name="Hug L.A."/>
            <person name="Thomas B.C."/>
            <person name="Sharon I."/>
            <person name="Castelle C.J."/>
            <person name="Singh A."/>
            <person name="Wilkins M.J."/>
            <person name="Williams K.H."/>
            <person name="Banfield J.F."/>
        </authorList>
    </citation>
    <scope>NUCLEOTIDE SEQUENCE [LARGE SCALE GENOMIC DNA]</scope>
</reference>